<evidence type="ECO:0000256" key="1">
    <source>
        <dbReference type="ARBA" id="ARBA00004651"/>
    </source>
</evidence>
<evidence type="ECO:0000256" key="6">
    <source>
        <dbReference type="ARBA" id="ARBA00022741"/>
    </source>
</evidence>
<keyword evidence="2" id="KW-1003">Cell membrane</keyword>
<dbReference type="SUPFAM" id="SSF141868">
    <property type="entry name" value="EAL domain-like"/>
    <property type="match status" value="1"/>
</dbReference>
<evidence type="ECO:0000259" key="17">
    <source>
        <dbReference type="PROSITE" id="PS50887"/>
    </source>
</evidence>
<dbReference type="Gene3D" id="3.20.20.450">
    <property type="entry name" value="EAL domain"/>
    <property type="match status" value="1"/>
</dbReference>
<dbReference type="InterPro" id="IPR000014">
    <property type="entry name" value="PAS"/>
</dbReference>
<evidence type="ECO:0000256" key="11">
    <source>
        <dbReference type="ARBA" id="ARBA00023136"/>
    </source>
</evidence>
<feature type="domain" description="PAC" evidence="14">
    <location>
        <begin position="349"/>
        <end position="401"/>
    </location>
</feature>
<evidence type="ECO:0000256" key="3">
    <source>
        <dbReference type="ARBA" id="ARBA00022553"/>
    </source>
</evidence>
<dbReference type="SUPFAM" id="SSF158472">
    <property type="entry name" value="HAMP domain-like"/>
    <property type="match status" value="1"/>
</dbReference>
<feature type="transmembrane region" description="Helical" evidence="12">
    <location>
        <begin position="187"/>
        <end position="209"/>
    </location>
</feature>
<feature type="transmembrane region" description="Helical" evidence="12">
    <location>
        <begin position="13"/>
        <end position="34"/>
    </location>
</feature>
<dbReference type="SMART" id="SM00267">
    <property type="entry name" value="GGDEF"/>
    <property type="match status" value="1"/>
</dbReference>
<accession>A0AAW7ZAI3</accession>
<comment type="subcellular location">
    <subcellularLocation>
        <location evidence="1">Cell membrane</location>
        <topology evidence="1">Multi-pass membrane protein</topology>
    </subcellularLocation>
</comment>
<dbReference type="InterPro" id="IPR035919">
    <property type="entry name" value="EAL_sf"/>
</dbReference>
<dbReference type="Gene3D" id="3.30.70.270">
    <property type="match status" value="1"/>
</dbReference>
<dbReference type="GO" id="GO:0000160">
    <property type="term" value="P:phosphorelay signal transduction system"/>
    <property type="evidence" value="ECO:0007669"/>
    <property type="project" value="UniProtKB-KW"/>
</dbReference>
<reference evidence="18" key="2">
    <citation type="submission" date="2023-03" db="EMBL/GenBank/DDBJ databases">
        <authorList>
            <person name="Zhang Z."/>
        </authorList>
    </citation>
    <scope>NUCLEOTIDE SEQUENCE</scope>
    <source>
        <strain evidence="18">DSA</strain>
    </source>
</reference>
<sequence length="964" mass="108664">MGKPKVPAAVHSIRFKISLIIMVVVIGLITTVLVTTRYMHEEAKVAAREKAKSEMRLGGVYLDCKFPGDWAIVNGQIYKGNTVMNGNYGIIDEIGAITGGACTIYQGATRVATNITRNGQRIVGTNVSDEVSRIVLEDGVEYFGEADVLGVKYQGAYQPVTDVHGNIIGIWYVGFSKTSINEFVESSWWGIISSFVLVMLMIVSIIWLFTKSLDRPVKELVAAANRLARGDLDTKITVKTRDEIGFLANSFEKMRSELSQQYSDLRKANQLLAKSEGRFVDLLKHINMLAVILDDKGRITFCNDYLLKLSGWELEEVINEDWISIFVPKDKREEAAQVFKQMVEGTGEEIATYEIETKSGNRRLIQWHKRLIRDMKGNVLGIARIGEDVTERYLAEENLRSAHQQLLNIIEFLPDATFVINKDKKVIAWNKAIEEMTGVAKTDIIGKGDYAYSVPFYGEQRPVLIDLIFLNDQEARRKYNYVKRKDKTLFAETFIPTGGEELGVYYWLTASPLFNTHGEVVGAIESIRDITDNKRVEKRLQYLATHDSLTNIPNRYMLEETLKRVLAKARRGQKGALLFIDLDNFKLVNDTLGHDAGDELLVSIVRLLKNNLRASDMLARLGGDEFAVLLEDSSLQEALHVAEKLRISVDESEVCLVMHRHCVNLSLSIGVVVIDGTLNSQKVLSLADTALYRAKDGGRNRVEFVPPGEDASIHLSRTNQLVSIIKAALKENRFELYYQPVVSVEEKKILHYEALLRLKDDKGDLVSPGKFIPVAERFGLMPQIDRWVVQHSLQKLVDEPALNLFINISGVSLGDEELLEYIEEAINTRGIEPSRMGFEITETAAVRDLKRAEYWILRLKRLGCRFALDDFGIGFSSFTYLRMIPADFIKIDGSFISNMHSEPTNVALVQAIHTVARTLGKKTVAEFVENKEILSKLQELNVDFAQGYYLGRPAPKPQDMDELE</sequence>
<evidence type="ECO:0000256" key="9">
    <source>
        <dbReference type="ARBA" id="ARBA00022989"/>
    </source>
</evidence>
<dbReference type="InterPro" id="IPR013656">
    <property type="entry name" value="PAS_4"/>
</dbReference>
<dbReference type="NCBIfam" id="TIGR00229">
    <property type="entry name" value="sensory_box"/>
    <property type="match status" value="2"/>
</dbReference>
<dbReference type="PROSITE" id="PS50113">
    <property type="entry name" value="PAC"/>
    <property type="match status" value="2"/>
</dbReference>
<dbReference type="InterPro" id="IPR003660">
    <property type="entry name" value="HAMP_dom"/>
</dbReference>
<dbReference type="SMART" id="SM00304">
    <property type="entry name" value="HAMP"/>
    <property type="match status" value="1"/>
</dbReference>
<dbReference type="GO" id="GO:0005524">
    <property type="term" value="F:ATP binding"/>
    <property type="evidence" value="ECO:0007669"/>
    <property type="project" value="UniProtKB-KW"/>
</dbReference>
<evidence type="ECO:0000256" key="10">
    <source>
        <dbReference type="ARBA" id="ARBA00023012"/>
    </source>
</evidence>
<dbReference type="InterPro" id="IPR000700">
    <property type="entry name" value="PAS-assoc_C"/>
</dbReference>
<dbReference type="PROSITE" id="PS50887">
    <property type="entry name" value="GGDEF"/>
    <property type="match status" value="1"/>
</dbReference>
<dbReference type="PROSITE" id="PS50112">
    <property type="entry name" value="PAS"/>
    <property type="match status" value="2"/>
</dbReference>
<evidence type="ECO:0000259" key="13">
    <source>
        <dbReference type="PROSITE" id="PS50112"/>
    </source>
</evidence>
<evidence type="ECO:0000256" key="7">
    <source>
        <dbReference type="ARBA" id="ARBA00022777"/>
    </source>
</evidence>
<dbReference type="AlphaFoldDB" id="A0AAW7ZAI3"/>
<comment type="caution">
    <text evidence="18">The sequence shown here is derived from an EMBL/GenBank/DDBJ whole genome shotgun (WGS) entry which is preliminary data.</text>
</comment>
<evidence type="ECO:0000313" key="18">
    <source>
        <dbReference type="EMBL" id="MDO7786677.1"/>
    </source>
</evidence>
<keyword evidence="11 12" id="KW-0472">Membrane</keyword>
<protein>
    <submittedName>
        <fullName evidence="18">EAL domain-containing protein</fullName>
    </submittedName>
</protein>
<dbReference type="InterPro" id="IPR029151">
    <property type="entry name" value="Sensor-like_sf"/>
</dbReference>
<dbReference type="Pfam" id="PF17202">
    <property type="entry name" value="sCache_3_3"/>
    <property type="match status" value="1"/>
</dbReference>
<dbReference type="InterPro" id="IPR029787">
    <property type="entry name" value="Nucleotide_cyclase"/>
</dbReference>
<dbReference type="PANTHER" id="PTHR44757:SF4">
    <property type="entry name" value="DIGUANYLATE CYCLASE DGCE-RELATED"/>
    <property type="match status" value="1"/>
</dbReference>
<evidence type="ECO:0000313" key="19">
    <source>
        <dbReference type="Proteomes" id="UP001172911"/>
    </source>
</evidence>
<evidence type="ECO:0000256" key="2">
    <source>
        <dbReference type="ARBA" id="ARBA00022475"/>
    </source>
</evidence>
<dbReference type="NCBIfam" id="TIGR00254">
    <property type="entry name" value="GGDEF"/>
    <property type="match status" value="1"/>
</dbReference>
<dbReference type="CDD" id="cd06225">
    <property type="entry name" value="HAMP"/>
    <property type="match status" value="1"/>
</dbReference>
<dbReference type="GO" id="GO:0016301">
    <property type="term" value="F:kinase activity"/>
    <property type="evidence" value="ECO:0007669"/>
    <property type="project" value="UniProtKB-KW"/>
</dbReference>
<evidence type="ECO:0000256" key="5">
    <source>
        <dbReference type="ARBA" id="ARBA00022692"/>
    </source>
</evidence>
<keyword evidence="6" id="KW-0547">Nucleotide-binding</keyword>
<dbReference type="PROSITE" id="PS50883">
    <property type="entry name" value="EAL"/>
    <property type="match status" value="1"/>
</dbReference>
<keyword evidence="4" id="KW-0808">Transferase</keyword>
<dbReference type="CDD" id="cd01949">
    <property type="entry name" value="GGDEF"/>
    <property type="match status" value="1"/>
</dbReference>
<dbReference type="PANTHER" id="PTHR44757">
    <property type="entry name" value="DIGUANYLATE CYCLASE DGCP"/>
    <property type="match status" value="1"/>
</dbReference>
<evidence type="ECO:0000256" key="8">
    <source>
        <dbReference type="ARBA" id="ARBA00022840"/>
    </source>
</evidence>
<keyword evidence="3" id="KW-0597">Phosphoprotein</keyword>
<dbReference type="InterPro" id="IPR033463">
    <property type="entry name" value="sCache_3"/>
</dbReference>
<evidence type="ECO:0000259" key="16">
    <source>
        <dbReference type="PROSITE" id="PS50885"/>
    </source>
</evidence>
<feature type="domain" description="HAMP" evidence="16">
    <location>
        <begin position="211"/>
        <end position="263"/>
    </location>
</feature>
<dbReference type="Pfam" id="PF00990">
    <property type="entry name" value="GGDEF"/>
    <property type="match status" value="1"/>
</dbReference>
<dbReference type="SUPFAM" id="SSF55785">
    <property type="entry name" value="PYP-like sensor domain (PAS domain)"/>
    <property type="match status" value="2"/>
</dbReference>
<dbReference type="InterPro" id="IPR052155">
    <property type="entry name" value="Biofilm_reg_signaling"/>
</dbReference>
<reference evidence="18" key="1">
    <citation type="journal article" date="2023" name="J. Hazard. Mater.">
        <title>Anaerobic biodegradation of pyrene and benzo[a]pyrene by a new sulfate-reducing Desulforamulus aquiferis strain DSA.</title>
        <authorList>
            <person name="Zhang Z."/>
            <person name="Sun J."/>
            <person name="Gong X."/>
            <person name="Wang C."/>
            <person name="Wang H."/>
        </authorList>
    </citation>
    <scope>NUCLEOTIDE SEQUENCE</scope>
    <source>
        <strain evidence="18">DSA</strain>
    </source>
</reference>
<dbReference type="GO" id="GO:0005886">
    <property type="term" value="C:plasma membrane"/>
    <property type="evidence" value="ECO:0007669"/>
    <property type="project" value="UniProtKB-SubCell"/>
</dbReference>
<dbReference type="Pfam" id="PF00563">
    <property type="entry name" value="EAL"/>
    <property type="match status" value="1"/>
</dbReference>
<dbReference type="FunFam" id="3.30.70.270:FF:000001">
    <property type="entry name" value="Diguanylate cyclase domain protein"/>
    <property type="match status" value="1"/>
</dbReference>
<dbReference type="RefSeq" id="WP_304541754.1">
    <property type="nucleotide sequence ID" value="NZ_JARPTC010000007.1"/>
</dbReference>
<dbReference type="InterPro" id="IPR000160">
    <property type="entry name" value="GGDEF_dom"/>
</dbReference>
<feature type="domain" description="PAC" evidence="14">
    <location>
        <begin position="488"/>
        <end position="542"/>
    </location>
</feature>
<feature type="domain" description="PAS" evidence="13">
    <location>
        <begin position="275"/>
        <end position="346"/>
    </location>
</feature>
<dbReference type="CDD" id="cd00130">
    <property type="entry name" value="PAS"/>
    <property type="match status" value="2"/>
</dbReference>
<dbReference type="SMART" id="SM00091">
    <property type="entry name" value="PAS"/>
    <property type="match status" value="2"/>
</dbReference>
<dbReference type="Pfam" id="PF08448">
    <property type="entry name" value="PAS_4"/>
    <property type="match status" value="2"/>
</dbReference>
<keyword evidence="9 12" id="KW-1133">Transmembrane helix</keyword>
<organism evidence="18 19">
    <name type="scientific">Desulforamulus aquiferis</name>
    <dbReference type="NCBI Taxonomy" id="1397668"/>
    <lineage>
        <taxon>Bacteria</taxon>
        <taxon>Bacillati</taxon>
        <taxon>Bacillota</taxon>
        <taxon>Clostridia</taxon>
        <taxon>Eubacteriales</taxon>
        <taxon>Peptococcaceae</taxon>
        <taxon>Desulforamulus</taxon>
    </lineage>
</organism>
<dbReference type="CDD" id="cd01948">
    <property type="entry name" value="EAL"/>
    <property type="match status" value="1"/>
</dbReference>
<keyword evidence="8" id="KW-0067">ATP-binding</keyword>
<evidence type="ECO:0000259" key="15">
    <source>
        <dbReference type="PROSITE" id="PS50883"/>
    </source>
</evidence>
<dbReference type="InterPro" id="IPR001633">
    <property type="entry name" value="EAL_dom"/>
</dbReference>
<evidence type="ECO:0000256" key="4">
    <source>
        <dbReference type="ARBA" id="ARBA00022679"/>
    </source>
</evidence>
<proteinExistence type="predicted"/>
<dbReference type="Pfam" id="PF00672">
    <property type="entry name" value="HAMP"/>
    <property type="match status" value="1"/>
</dbReference>
<dbReference type="SUPFAM" id="SSF55073">
    <property type="entry name" value="Nucleotide cyclase"/>
    <property type="match status" value="1"/>
</dbReference>
<evidence type="ECO:0000259" key="14">
    <source>
        <dbReference type="PROSITE" id="PS50113"/>
    </source>
</evidence>
<dbReference type="SUPFAM" id="SSF103190">
    <property type="entry name" value="Sensory domain-like"/>
    <property type="match status" value="1"/>
</dbReference>
<dbReference type="Gene3D" id="6.10.340.10">
    <property type="match status" value="1"/>
</dbReference>
<keyword evidence="19" id="KW-1185">Reference proteome</keyword>
<gene>
    <name evidence="18" type="ORF">P6N53_05500</name>
</gene>
<dbReference type="Gene3D" id="3.30.450.20">
    <property type="entry name" value="PAS domain"/>
    <property type="match status" value="2"/>
</dbReference>
<dbReference type="InterPro" id="IPR043128">
    <property type="entry name" value="Rev_trsase/Diguanyl_cyclase"/>
</dbReference>
<keyword evidence="7" id="KW-0418">Kinase</keyword>
<dbReference type="PROSITE" id="PS50885">
    <property type="entry name" value="HAMP"/>
    <property type="match status" value="1"/>
</dbReference>
<evidence type="ECO:0000256" key="12">
    <source>
        <dbReference type="SAM" id="Phobius"/>
    </source>
</evidence>
<dbReference type="InterPro" id="IPR035965">
    <property type="entry name" value="PAS-like_dom_sf"/>
</dbReference>
<feature type="domain" description="EAL" evidence="15">
    <location>
        <begin position="718"/>
        <end position="964"/>
    </location>
</feature>
<name>A0AAW7ZAI3_9FIRM</name>
<feature type="domain" description="GGDEF" evidence="17">
    <location>
        <begin position="573"/>
        <end position="707"/>
    </location>
</feature>
<keyword evidence="10" id="KW-0902">Two-component regulatory system</keyword>
<feature type="domain" description="PAS" evidence="13">
    <location>
        <begin position="402"/>
        <end position="447"/>
    </location>
</feature>
<keyword evidence="5 12" id="KW-0812">Transmembrane</keyword>
<dbReference type="SMART" id="SM00052">
    <property type="entry name" value="EAL"/>
    <property type="match status" value="1"/>
</dbReference>
<dbReference type="Proteomes" id="UP001172911">
    <property type="component" value="Unassembled WGS sequence"/>
</dbReference>
<dbReference type="EMBL" id="JARPTC010000007">
    <property type="protein sequence ID" value="MDO7786677.1"/>
    <property type="molecule type" value="Genomic_DNA"/>
</dbReference>